<dbReference type="Pfam" id="PF11387">
    <property type="entry name" value="DUF2795"/>
    <property type="match status" value="1"/>
</dbReference>
<organism evidence="2 3">
    <name type="scientific">Allocatelliglobosispora scoriae</name>
    <dbReference type="NCBI Taxonomy" id="643052"/>
    <lineage>
        <taxon>Bacteria</taxon>
        <taxon>Bacillati</taxon>
        <taxon>Actinomycetota</taxon>
        <taxon>Actinomycetes</taxon>
        <taxon>Micromonosporales</taxon>
        <taxon>Micromonosporaceae</taxon>
        <taxon>Allocatelliglobosispora</taxon>
    </lineage>
</organism>
<dbReference type="Proteomes" id="UP000587527">
    <property type="component" value="Unassembled WGS sequence"/>
</dbReference>
<accession>A0A841BLF1</accession>
<proteinExistence type="predicted"/>
<feature type="compositionally biased region" description="Basic and acidic residues" evidence="1">
    <location>
        <begin position="36"/>
        <end position="47"/>
    </location>
</feature>
<feature type="compositionally biased region" description="Polar residues" evidence="1">
    <location>
        <begin position="1"/>
        <end position="15"/>
    </location>
</feature>
<name>A0A841BLF1_9ACTN</name>
<dbReference type="RefSeq" id="WP_184832738.1">
    <property type="nucleotide sequence ID" value="NZ_JACHMN010000001.1"/>
</dbReference>
<evidence type="ECO:0000313" key="2">
    <source>
        <dbReference type="EMBL" id="MBB5867691.1"/>
    </source>
</evidence>
<evidence type="ECO:0008006" key="4">
    <source>
        <dbReference type="Google" id="ProtNLM"/>
    </source>
</evidence>
<evidence type="ECO:0000256" key="1">
    <source>
        <dbReference type="SAM" id="MobiDB-lite"/>
    </source>
</evidence>
<reference evidence="2 3" key="1">
    <citation type="submission" date="2020-08" db="EMBL/GenBank/DDBJ databases">
        <title>Sequencing the genomes of 1000 actinobacteria strains.</title>
        <authorList>
            <person name="Klenk H.-P."/>
        </authorList>
    </citation>
    <scope>NUCLEOTIDE SEQUENCE [LARGE SCALE GENOMIC DNA]</scope>
    <source>
        <strain evidence="2 3">DSM 45362</strain>
    </source>
</reference>
<dbReference type="EMBL" id="JACHMN010000001">
    <property type="protein sequence ID" value="MBB5867691.1"/>
    <property type="molecule type" value="Genomic_DNA"/>
</dbReference>
<dbReference type="AlphaFoldDB" id="A0A841BLF1"/>
<protein>
    <recommendedName>
        <fullName evidence="4">DUF2795 domain-containing protein</fullName>
    </recommendedName>
</protein>
<feature type="region of interest" description="Disordered" evidence="1">
    <location>
        <begin position="1"/>
        <end position="23"/>
    </location>
</feature>
<evidence type="ECO:0000313" key="3">
    <source>
        <dbReference type="Proteomes" id="UP000587527"/>
    </source>
</evidence>
<comment type="caution">
    <text evidence="2">The sequence shown here is derived from an EMBL/GenBank/DDBJ whole genome shotgun (WGS) entry which is preliminary data.</text>
</comment>
<keyword evidence="3" id="KW-1185">Reference proteome</keyword>
<sequence length="114" mass="12658">MTTDAQPTATHTDPQLNAGFFDEDAVPAENTVGRDGVIDEHETDPERRELRAEIGKYVSLATFPATSLTLIESATANRAPDEVLDELRALPEDRSFETARDLWLELGLEVAERF</sequence>
<dbReference type="InterPro" id="IPR021527">
    <property type="entry name" value="DUF2795"/>
</dbReference>
<gene>
    <name evidence="2" type="ORF">F4553_001070</name>
</gene>
<feature type="region of interest" description="Disordered" evidence="1">
    <location>
        <begin position="28"/>
        <end position="47"/>
    </location>
</feature>